<keyword evidence="17" id="KW-1185">Reference proteome</keyword>
<feature type="compositionally biased region" description="Pro residues" evidence="13">
    <location>
        <begin position="15"/>
        <end position="25"/>
    </location>
</feature>
<dbReference type="Pfam" id="PF01794">
    <property type="entry name" value="Ferric_reduct"/>
    <property type="match status" value="1"/>
</dbReference>
<dbReference type="eggNOG" id="COG4097">
    <property type="taxonomic scope" value="Bacteria"/>
</dbReference>
<dbReference type="SUPFAM" id="SSF63380">
    <property type="entry name" value="Riboflavin synthase domain-like"/>
    <property type="match status" value="1"/>
</dbReference>
<keyword evidence="3" id="KW-0285">Flavoprotein</keyword>
<keyword evidence="6" id="KW-0479">Metal-binding</keyword>
<accession>F8K3S9</accession>
<protein>
    <submittedName>
        <fullName evidence="16">Oxidoreductase</fullName>
    </submittedName>
</protein>
<evidence type="ECO:0000313" key="16">
    <source>
        <dbReference type="EMBL" id="AEW97618.1"/>
    </source>
</evidence>
<dbReference type="PRINTS" id="PR00410">
    <property type="entry name" value="PHEHYDRXLASE"/>
</dbReference>
<dbReference type="GO" id="GO:0050660">
    <property type="term" value="F:flavin adenine dinucleotide binding"/>
    <property type="evidence" value="ECO:0007669"/>
    <property type="project" value="TreeGrafter"/>
</dbReference>
<comment type="cofactor">
    <cofactor evidence="1">
        <name>FAD</name>
        <dbReference type="ChEBI" id="CHEBI:57692"/>
    </cofactor>
</comment>
<dbReference type="InterPro" id="IPR001433">
    <property type="entry name" value="OxRdtase_FAD/NAD-bd"/>
</dbReference>
<dbReference type="OrthoDB" id="9801223at2"/>
<dbReference type="PANTHER" id="PTHR47354:SF8">
    <property type="entry name" value="1,2-PHENYLACETYL-COA EPOXIDASE, SUBUNIT E"/>
    <property type="match status" value="1"/>
</dbReference>
<organism evidence="16 17">
    <name type="scientific">Streptantibioticus cattleyicolor (strain ATCC 35852 / DSM 46488 / JCM 4925 / NBRC 14057 / NRRL 8057)</name>
    <name type="common">Streptomyces cattleya</name>
    <dbReference type="NCBI Taxonomy" id="1003195"/>
    <lineage>
        <taxon>Bacteria</taxon>
        <taxon>Bacillati</taxon>
        <taxon>Actinomycetota</taxon>
        <taxon>Actinomycetes</taxon>
        <taxon>Kitasatosporales</taxon>
        <taxon>Streptomycetaceae</taxon>
        <taxon>Streptantibioticus</taxon>
    </lineage>
</organism>
<evidence type="ECO:0000256" key="2">
    <source>
        <dbReference type="ARBA" id="ARBA00004141"/>
    </source>
</evidence>
<feature type="compositionally biased region" description="Basic residues" evidence="13">
    <location>
        <begin position="1"/>
        <end position="12"/>
    </location>
</feature>
<reference evidence="17" key="1">
    <citation type="submission" date="2011-12" db="EMBL/GenBank/DDBJ databases">
        <title>Complete genome sequence of Streptomyces cattleya strain DSM 46488.</title>
        <authorList>
            <person name="Ou H.-Y."/>
            <person name="Li P."/>
            <person name="Zhao C."/>
            <person name="O'Hagan D."/>
            <person name="Deng Z."/>
        </authorList>
    </citation>
    <scope>NUCLEOTIDE SEQUENCE [LARGE SCALE GENOMIC DNA]</scope>
    <source>
        <strain evidence="17">ATCC 35852 / DSM 46488 / JCM 4925 / NBRC 14057 / NRRL 8057</strain>
    </source>
</reference>
<dbReference type="CDD" id="cd06198">
    <property type="entry name" value="FNR_like_3"/>
    <property type="match status" value="1"/>
</dbReference>
<dbReference type="KEGG" id="scy:SCATT_52470"/>
<evidence type="ECO:0000313" key="17">
    <source>
        <dbReference type="Proteomes" id="UP000007842"/>
    </source>
</evidence>
<dbReference type="InterPro" id="IPR017927">
    <property type="entry name" value="FAD-bd_FR_type"/>
</dbReference>
<dbReference type="InterPro" id="IPR017938">
    <property type="entry name" value="Riboflavin_synthase-like_b-brl"/>
</dbReference>
<keyword evidence="7" id="KW-0274">FAD</keyword>
<evidence type="ECO:0000256" key="11">
    <source>
        <dbReference type="ARBA" id="ARBA00023014"/>
    </source>
</evidence>
<evidence type="ECO:0000256" key="9">
    <source>
        <dbReference type="ARBA" id="ARBA00023002"/>
    </source>
</evidence>
<evidence type="ECO:0000256" key="3">
    <source>
        <dbReference type="ARBA" id="ARBA00022630"/>
    </source>
</evidence>
<comment type="subcellular location">
    <subcellularLocation>
        <location evidence="2">Membrane</location>
        <topology evidence="2">Multi-pass membrane protein</topology>
    </subcellularLocation>
</comment>
<dbReference type="Gene3D" id="3.40.50.80">
    <property type="entry name" value="Nucleotide-binding domain of ferredoxin-NADP reductase (FNR) module"/>
    <property type="match status" value="1"/>
</dbReference>
<dbReference type="HOGENOM" id="CLU_003827_19_1_11"/>
<keyword evidence="12 14" id="KW-0472">Membrane</keyword>
<dbReference type="EMBL" id="CP003219">
    <property type="protein sequence ID" value="AEW97618.1"/>
    <property type="molecule type" value="Genomic_DNA"/>
</dbReference>
<evidence type="ECO:0000256" key="5">
    <source>
        <dbReference type="ARBA" id="ARBA00022714"/>
    </source>
</evidence>
<dbReference type="Proteomes" id="UP000007842">
    <property type="component" value="Chromosome"/>
</dbReference>
<dbReference type="SUPFAM" id="SSF52343">
    <property type="entry name" value="Ferredoxin reductase-like, C-terminal NADP-linked domain"/>
    <property type="match status" value="1"/>
</dbReference>
<dbReference type="GO" id="GO:0051537">
    <property type="term" value="F:2 iron, 2 sulfur cluster binding"/>
    <property type="evidence" value="ECO:0007669"/>
    <property type="project" value="UniProtKB-KW"/>
</dbReference>
<evidence type="ECO:0000256" key="1">
    <source>
        <dbReference type="ARBA" id="ARBA00001974"/>
    </source>
</evidence>
<accession>G8X0Z0</accession>
<evidence type="ECO:0000256" key="8">
    <source>
        <dbReference type="ARBA" id="ARBA00022989"/>
    </source>
</evidence>
<dbReference type="PATRIC" id="fig|1003195.11.peg.6673"/>
<feature type="transmembrane region" description="Helical" evidence="14">
    <location>
        <begin position="144"/>
        <end position="165"/>
    </location>
</feature>
<keyword evidence="8 14" id="KW-1133">Transmembrane helix</keyword>
<feature type="transmembrane region" description="Helical" evidence="14">
    <location>
        <begin position="103"/>
        <end position="124"/>
    </location>
</feature>
<feature type="transmembrane region" description="Helical" evidence="14">
    <location>
        <begin position="27"/>
        <end position="46"/>
    </location>
</feature>
<dbReference type="InterPro" id="IPR039261">
    <property type="entry name" value="FNR_nucleotide-bd"/>
</dbReference>
<name>F8K3S9_STREN</name>
<keyword evidence="10" id="KW-0408">Iron</keyword>
<dbReference type="InterPro" id="IPR013130">
    <property type="entry name" value="Fe3_Rdtase_TM_dom"/>
</dbReference>
<dbReference type="InterPro" id="IPR050415">
    <property type="entry name" value="MRET"/>
</dbReference>
<evidence type="ECO:0000256" key="10">
    <source>
        <dbReference type="ARBA" id="ARBA00023004"/>
    </source>
</evidence>
<dbReference type="STRING" id="1003195.SCATT_52470"/>
<feature type="region of interest" description="Disordered" evidence="13">
    <location>
        <begin position="1"/>
        <end position="25"/>
    </location>
</feature>
<keyword evidence="5" id="KW-0001">2Fe-2S</keyword>
<dbReference type="PROSITE" id="PS51384">
    <property type="entry name" value="FAD_FR"/>
    <property type="match status" value="1"/>
</dbReference>
<dbReference type="RefSeq" id="WP_014145955.1">
    <property type="nucleotide sequence ID" value="NC_016111.1"/>
</dbReference>
<feature type="domain" description="FAD-binding FR-type" evidence="15">
    <location>
        <begin position="232"/>
        <end position="332"/>
    </location>
</feature>
<sequence>MSTTYHRPRTGRPHAAPPPPRPQRSPAPAVLAALYAGGAAVLASWWTSTPTVTGAGGWLTGAGRIAGLLAGYACAVLVALMARVPVLERRVGSDRVARWHAAAGRWTVCLVAAHAVAVLAGYAAQDHRGVAGEAVDVVFHYPDMLIGTAGGVLLIAVGVVSARAVRRRVSYETWYHLHLLTYLAVFLAFFHQVSLGAQFAGDATARVVWCLLYGGAGALVAWYRVWTPVRLNRRHRLRVAAVVPEAPGVCSVVIHGERLAELGAEPGQFMRWRFLSGRLAGTSAPYSLSAPPRDDALRITVKAVGGHSAAVAGLRPGTRVWAEGPYGALTARRRARHKVVLIAGGVGVTPLRALFESLPARPGDLTLLYRAREAEDLALWPELTAIAEARGARVLPLLSGADATRGVLTPDGLRALLPDIAAHDAYLCGPPGLMADAHAALRSAGVPGRRIHHESFEL</sequence>
<dbReference type="GO" id="GO:0046872">
    <property type="term" value="F:metal ion binding"/>
    <property type="evidence" value="ECO:0007669"/>
    <property type="project" value="UniProtKB-KW"/>
</dbReference>
<dbReference type="SFLD" id="SFLDS00052">
    <property type="entry name" value="Ferric_Reductase_Domain"/>
    <property type="match status" value="1"/>
</dbReference>
<evidence type="ECO:0000256" key="12">
    <source>
        <dbReference type="ARBA" id="ARBA00023136"/>
    </source>
</evidence>
<evidence type="ECO:0000256" key="13">
    <source>
        <dbReference type="SAM" id="MobiDB-lite"/>
    </source>
</evidence>
<evidence type="ECO:0000256" key="14">
    <source>
        <dbReference type="SAM" id="Phobius"/>
    </source>
</evidence>
<evidence type="ECO:0000259" key="15">
    <source>
        <dbReference type="PROSITE" id="PS51384"/>
    </source>
</evidence>
<evidence type="ECO:0000256" key="4">
    <source>
        <dbReference type="ARBA" id="ARBA00022692"/>
    </source>
</evidence>
<feature type="transmembrane region" description="Helical" evidence="14">
    <location>
        <begin position="177"/>
        <end position="200"/>
    </location>
</feature>
<dbReference type="KEGG" id="sct:SCAT_5252"/>
<dbReference type="GO" id="GO:0016020">
    <property type="term" value="C:membrane"/>
    <property type="evidence" value="ECO:0007669"/>
    <property type="project" value="UniProtKB-SubCell"/>
</dbReference>
<evidence type="ECO:0000256" key="7">
    <source>
        <dbReference type="ARBA" id="ARBA00022827"/>
    </source>
</evidence>
<keyword evidence="9" id="KW-0560">Oxidoreductase</keyword>
<dbReference type="Gene3D" id="2.40.30.10">
    <property type="entry name" value="Translation factors"/>
    <property type="match status" value="1"/>
</dbReference>
<dbReference type="GO" id="GO:0016491">
    <property type="term" value="F:oxidoreductase activity"/>
    <property type="evidence" value="ECO:0007669"/>
    <property type="project" value="UniProtKB-KW"/>
</dbReference>
<dbReference type="Pfam" id="PF00175">
    <property type="entry name" value="NAD_binding_1"/>
    <property type="match status" value="1"/>
</dbReference>
<dbReference type="PANTHER" id="PTHR47354">
    <property type="entry name" value="NADH OXIDOREDUCTASE HCR"/>
    <property type="match status" value="1"/>
</dbReference>
<proteinExistence type="predicted"/>
<gene>
    <name evidence="16" type="ordered locus">SCATT_52470</name>
</gene>
<feature type="transmembrane region" description="Helical" evidence="14">
    <location>
        <begin position="206"/>
        <end position="226"/>
    </location>
</feature>
<evidence type="ECO:0000256" key="6">
    <source>
        <dbReference type="ARBA" id="ARBA00022723"/>
    </source>
</evidence>
<feature type="transmembrane region" description="Helical" evidence="14">
    <location>
        <begin position="58"/>
        <end position="82"/>
    </location>
</feature>
<dbReference type="AlphaFoldDB" id="F8K3S9"/>
<keyword evidence="4 14" id="KW-0812">Transmembrane</keyword>
<keyword evidence="11" id="KW-0411">Iron-sulfur</keyword>